<dbReference type="AlphaFoldDB" id="A0AA36M6D6"/>
<organism evidence="2 3">
    <name type="scientific">Cylicocyclus nassatus</name>
    <name type="common">Nematode worm</name>
    <dbReference type="NCBI Taxonomy" id="53992"/>
    <lineage>
        <taxon>Eukaryota</taxon>
        <taxon>Metazoa</taxon>
        <taxon>Ecdysozoa</taxon>
        <taxon>Nematoda</taxon>
        <taxon>Chromadorea</taxon>
        <taxon>Rhabditida</taxon>
        <taxon>Rhabditina</taxon>
        <taxon>Rhabditomorpha</taxon>
        <taxon>Strongyloidea</taxon>
        <taxon>Strongylidae</taxon>
        <taxon>Cylicocyclus</taxon>
    </lineage>
</organism>
<dbReference type="SUPFAM" id="SSF48371">
    <property type="entry name" value="ARM repeat"/>
    <property type="match status" value="1"/>
</dbReference>
<proteinExistence type="predicted"/>
<evidence type="ECO:0000256" key="1">
    <source>
        <dbReference type="PROSITE-ProRule" id="PRU00259"/>
    </source>
</evidence>
<dbReference type="PROSITE" id="PS50176">
    <property type="entry name" value="ARM_REPEAT"/>
    <property type="match status" value="1"/>
</dbReference>
<sequence length="367" mass="40836">MGTPIAQVLYCLSQEQQTPSDVRHELEAITALLETLTESTCAQLFSSGVAAKLTEALTKRRLCSLKWTGSCPNRKSVSQVLRLARTLFRDRGCINVFHSVKEHHNYVQFAGYLSRNFLNCETEYAQAAGLLLNVTQKLIHDAETASMFVRVHLAKCMLRFLSCRDMSIQQAALEILGRLADWSAVCRVELCATTAIDICLQLIPQGDLLTQKLCVSLLRILSCEEQAREQIRIYDGVPILVGLLSIKNSRLQWHVAWSLAQLAEDAETSVEIVQLGGISLVLAEFATLKPPAKALNDWVAMLTGLCALLAQLCQCDSNQRQLVSNNGVYLLGKALLLGTEDERLQENQSWKSTQVRTLKAYLKLLDT</sequence>
<dbReference type="Proteomes" id="UP001176961">
    <property type="component" value="Unassembled WGS sequence"/>
</dbReference>
<name>A0AA36M6D6_CYLNA</name>
<dbReference type="EMBL" id="CATQJL010000223">
    <property type="protein sequence ID" value="CAJ0599390.1"/>
    <property type="molecule type" value="Genomic_DNA"/>
</dbReference>
<protein>
    <submittedName>
        <fullName evidence="2">Uncharacterized protein</fullName>
    </submittedName>
</protein>
<dbReference type="InterPro" id="IPR011989">
    <property type="entry name" value="ARM-like"/>
</dbReference>
<evidence type="ECO:0000313" key="2">
    <source>
        <dbReference type="EMBL" id="CAJ0599390.1"/>
    </source>
</evidence>
<reference evidence="2" key="1">
    <citation type="submission" date="2023-07" db="EMBL/GenBank/DDBJ databases">
        <authorList>
            <consortium name="CYATHOMIX"/>
        </authorList>
    </citation>
    <scope>NUCLEOTIDE SEQUENCE</scope>
    <source>
        <strain evidence="2">N/A</strain>
    </source>
</reference>
<accession>A0AA36M6D6</accession>
<feature type="repeat" description="ARM" evidence="1">
    <location>
        <begin position="235"/>
        <end position="277"/>
    </location>
</feature>
<dbReference type="SMART" id="SM00185">
    <property type="entry name" value="ARM"/>
    <property type="match status" value="2"/>
</dbReference>
<dbReference type="InterPro" id="IPR016024">
    <property type="entry name" value="ARM-type_fold"/>
</dbReference>
<evidence type="ECO:0000313" key="3">
    <source>
        <dbReference type="Proteomes" id="UP001176961"/>
    </source>
</evidence>
<keyword evidence="3" id="KW-1185">Reference proteome</keyword>
<dbReference type="Gene3D" id="1.25.10.10">
    <property type="entry name" value="Leucine-rich Repeat Variant"/>
    <property type="match status" value="1"/>
</dbReference>
<comment type="caution">
    <text evidence="2">The sequence shown here is derived from an EMBL/GenBank/DDBJ whole genome shotgun (WGS) entry which is preliminary data.</text>
</comment>
<dbReference type="InterPro" id="IPR000225">
    <property type="entry name" value="Armadillo"/>
</dbReference>
<gene>
    <name evidence="2" type="ORF">CYNAS_LOCUS11373</name>
</gene>